<dbReference type="GO" id="GO:0009307">
    <property type="term" value="P:DNA restriction-modification system"/>
    <property type="evidence" value="ECO:0007669"/>
    <property type="project" value="InterPro"/>
</dbReference>
<dbReference type="AlphaFoldDB" id="N6W6T4"/>
<evidence type="ECO:0000313" key="7">
    <source>
        <dbReference type="Proteomes" id="UP000013015"/>
    </source>
</evidence>
<proteinExistence type="predicted"/>
<dbReference type="InterPro" id="IPR002052">
    <property type="entry name" value="DNA_methylase_N6_adenine_CS"/>
</dbReference>
<keyword evidence="2 6" id="KW-0489">Methyltransferase</keyword>
<evidence type="ECO:0000256" key="2">
    <source>
        <dbReference type="ARBA" id="ARBA00022603"/>
    </source>
</evidence>
<protein>
    <recommendedName>
        <fullName evidence="1">site-specific DNA-methyltransferase (adenine-specific)</fullName>
        <ecNumber evidence="1">2.1.1.72</ecNumber>
    </recommendedName>
</protein>
<dbReference type="PRINTS" id="PR00505">
    <property type="entry name" value="D12N6MTFRASE"/>
</dbReference>
<dbReference type="Pfam" id="PF02086">
    <property type="entry name" value="MethyltransfD12"/>
    <property type="match status" value="1"/>
</dbReference>
<dbReference type="EMBL" id="AQHZ01000016">
    <property type="protein sequence ID" value="ENO18215.1"/>
    <property type="molecule type" value="Genomic_DNA"/>
</dbReference>
<comment type="catalytic activity">
    <reaction evidence="5">
        <text>a 2'-deoxyadenosine in DNA + S-adenosyl-L-methionine = an N(6)-methyl-2'-deoxyadenosine in DNA + S-adenosyl-L-homocysteine + H(+)</text>
        <dbReference type="Rhea" id="RHEA:15197"/>
        <dbReference type="Rhea" id="RHEA-COMP:12418"/>
        <dbReference type="Rhea" id="RHEA-COMP:12419"/>
        <dbReference type="ChEBI" id="CHEBI:15378"/>
        <dbReference type="ChEBI" id="CHEBI:57856"/>
        <dbReference type="ChEBI" id="CHEBI:59789"/>
        <dbReference type="ChEBI" id="CHEBI:90615"/>
        <dbReference type="ChEBI" id="CHEBI:90616"/>
        <dbReference type="EC" id="2.1.1.72"/>
    </reaction>
</comment>
<sequence length="353" mass="39483">MTEAALRIDSGIDPLAQVSVYPRLRYMGSKYRLLPALADVFTQLNASTAIDPFSGSGVVSYLLKSLGYSVTSSDYLHFPVTLTSAACVNQNDTLSDQEITMISSGVNRDQRDFISRTYEGRFFTSEDLRFLDSAWSHIDCLPSAKKDLAISALVLAAARKQPRGIFTVTGLRYDDGRPQLHTPLREQFITCAHDWNRAVFSARPCRSFQSDALSAAGHADVVYLDPPYAPPRDDNDYIKRYWFLEGLSDYWQNGTASIMENTRTHKLEKRPTPFGSKLTITAALAELFDQFSDSTLVLSYGSNAVPDLRTLISIMTDVKGSKPELVTIPHRYHMGTHQNANRREAVEYILISD</sequence>
<accession>N6W6T4</accession>
<dbReference type="InterPro" id="IPR029063">
    <property type="entry name" value="SAM-dependent_MTases_sf"/>
</dbReference>
<evidence type="ECO:0000256" key="1">
    <source>
        <dbReference type="ARBA" id="ARBA00011900"/>
    </source>
</evidence>
<dbReference type="Proteomes" id="UP000013015">
    <property type="component" value="Unassembled WGS sequence"/>
</dbReference>
<dbReference type="EC" id="2.1.1.72" evidence="1"/>
<dbReference type="PROSITE" id="PS00092">
    <property type="entry name" value="N6_MTASE"/>
    <property type="match status" value="1"/>
</dbReference>
<dbReference type="STRING" id="888050.HMPREF9004_1076"/>
<keyword evidence="4" id="KW-0949">S-adenosyl-L-methionine</keyword>
<reference evidence="6 7" key="1">
    <citation type="submission" date="2013-03" db="EMBL/GenBank/DDBJ databases">
        <title>Reference genome for the Human Microbiome Project.</title>
        <authorList>
            <person name="Aqrawi P."/>
            <person name="Ayvaz T."/>
            <person name="Bess C."/>
            <person name="Blankenburg K."/>
            <person name="Coyle M."/>
            <person name="Deng J."/>
            <person name="Forbes L."/>
            <person name="Fowler G."/>
            <person name="Francisco L."/>
            <person name="Fu Q."/>
            <person name="Gibbs R."/>
            <person name="Gross S."/>
            <person name="Gubbala S."/>
            <person name="Hale W."/>
            <person name="Hemphill L."/>
            <person name="Highlander S."/>
            <person name="Hirani K."/>
            <person name="Jackson L."/>
            <person name="Jakkamsetti A."/>
            <person name="Javaid M."/>
            <person name="Jayaseelan J.C."/>
            <person name="Jiang H."/>
            <person name="Joshi V."/>
            <person name="Korchina V."/>
            <person name="Kovar C."/>
            <person name="Lara F."/>
            <person name="Lee S."/>
            <person name="Liu Y."/>
            <person name="Mata R."/>
            <person name="Mathew T."/>
            <person name="Munidasa M."/>
            <person name="Muzny D."/>
            <person name="Nazareth L."/>
            <person name="Ngo R."/>
            <person name="Nguyen L."/>
            <person name="Nguyen N."/>
            <person name="Okwuonu G."/>
            <person name="Ongeri F."/>
            <person name="Palculict T."/>
            <person name="Patil S."/>
            <person name="Petrosino J."/>
            <person name="Pham C."/>
            <person name="Pham P."/>
            <person name="Pu L.-L."/>
            <person name="Qin X."/>
            <person name="Qu J."/>
            <person name="Reid J."/>
            <person name="Ross M."/>
            <person name="Ruth R."/>
            <person name="Saada N."/>
            <person name="San Lucas F."/>
            <person name="Santibanez J."/>
            <person name="Shang Y."/>
            <person name="Simmons D."/>
            <person name="Song X.-Z."/>
            <person name="Tang L.-Y."/>
            <person name="Thornton R."/>
            <person name="Warren J."/>
            <person name="Weissenberger G."/>
            <person name="Wilczek-Boney K."/>
            <person name="Worley K."/>
            <person name="Youmans B."/>
            <person name="Zhang J."/>
            <person name="Zhang L."/>
            <person name="Zhao Z."/>
            <person name="Zhou C."/>
            <person name="Zhu D."/>
            <person name="Zhu Y."/>
        </authorList>
    </citation>
    <scope>NUCLEOTIDE SEQUENCE [LARGE SCALE GENOMIC DNA]</scope>
    <source>
        <strain evidence="6 7">F0333</strain>
    </source>
</reference>
<keyword evidence="3 6" id="KW-0808">Transferase</keyword>
<dbReference type="HOGENOM" id="CLU_058001_0_0_11"/>
<organism evidence="6 7">
    <name type="scientific">Schaalia cardiffensis F0333</name>
    <dbReference type="NCBI Taxonomy" id="888050"/>
    <lineage>
        <taxon>Bacteria</taxon>
        <taxon>Bacillati</taxon>
        <taxon>Actinomycetota</taxon>
        <taxon>Actinomycetes</taxon>
        <taxon>Actinomycetales</taxon>
        <taxon>Actinomycetaceae</taxon>
        <taxon>Schaalia</taxon>
    </lineage>
</organism>
<dbReference type="RefSeq" id="WP_005963147.1">
    <property type="nucleotide sequence ID" value="NZ_CP040505.1"/>
</dbReference>
<dbReference type="Gene3D" id="3.40.50.150">
    <property type="entry name" value="Vaccinia Virus protein VP39"/>
    <property type="match status" value="1"/>
</dbReference>
<dbReference type="eggNOG" id="COG3392">
    <property type="taxonomic scope" value="Bacteria"/>
</dbReference>
<comment type="caution">
    <text evidence="6">The sequence shown here is derived from an EMBL/GenBank/DDBJ whole genome shotgun (WGS) entry which is preliminary data.</text>
</comment>
<dbReference type="SUPFAM" id="SSF53335">
    <property type="entry name" value="S-adenosyl-L-methionine-dependent methyltransferases"/>
    <property type="match status" value="1"/>
</dbReference>
<dbReference type="GO" id="GO:0009007">
    <property type="term" value="F:site-specific DNA-methyltransferase (adenine-specific) activity"/>
    <property type="evidence" value="ECO:0007669"/>
    <property type="project" value="UniProtKB-EC"/>
</dbReference>
<gene>
    <name evidence="6" type="ORF">HMPREF9004_1076</name>
</gene>
<evidence type="ECO:0000313" key="6">
    <source>
        <dbReference type="EMBL" id="ENO18215.1"/>
    </source>
</evidence>
<evidence type="ECO:0000256" key="5">
    <source>
        <dbReference type="ARBA" id="ARBA00047942"/>
    </source>
</evidence>
<dbReference type="InterPro" id="IPR012327">
    <property type="entry name" value="MeTrfase_D12"/>
</dbReference>
<evidence type="ECO:0000256" key="3">
    <source>
        <dbReference type="ARBA" id="ARBA00022679"/>
    </source>
</evidence>
<dbReference type="GO" id="GO:0032259">
    <property type="term" value="P:methylation"/>
    <property type="evidence" value="ECO:0007669"/>
    <property type="project" value="UniProtKB-KW"/>
</dbReference>
<dbReference type="PATRIC" id="fig|888050.3.peg.1022"/>
<keyword evidence="7" id="KW-1185">Reference proteome</keyword>
<evidence type="ECO:0000256" key="4">
    <source>
        <dbReference type="ARBA" id="ARBA00022691"/>
    </source>
</evidence>
<name>N6W6T4_9ACTO</name>
<dbReference type="GO" id="GO:0003676">
    <property type="term" value="F:nucleic acid binding"/>
    <property type="evidence" value="ECO:0007669"/>
    <property type="project" value="InterPro"/>
</dbReference>